<keyword evidence="3" id="KW-1185">Reference proteome</keyword>
<reference evidence="2" key="1">
    <citation type="journal article" date="2023" name="GigaByte">
        <title>Genome assembly of the bearded iris, Iris pallida Lam.</title>
        <authorList>
            <person name="Bruccoleri R.E."/>
            <person name="Oakeley E.J."/>
            <person name="Faust A.M.E."/>
            <person name="Altorfer M."/>
            <person name="Dessus-Babus S."/>
            <person name="Burckhardt D."/>
            <person name="Oertli M."/>
            <person name="Naumann U."/>
            <person name="Petersen F."/>
            <person name="Wong J."/>
        </authorList>
    </citation>
    <scope>NUCLEOTIDE SEQUENCE</scope>
    <source>
        <strain evidence="2">GSM-AAB239-AS_SAM_17_03QT</strain>
    </source>
</reference>
<dbReference type="InterPro" id="IPR036063">
    <property type="entry name" value="Smr_dom_sf"/>
</dbReference>
<name>A0AAX6IJJ1_IRIPA</name>
<dbReference type="Proteomes" id="UP001140949">
    <property type="component" value="Unassembled WGS sequence"/>
</dbReference>
<protein>
    <submittedName>
        <fullName evidence="2">Nuclear RNA export factor SDE5</fullName>
    </submittedName>
</protein>
<dbReference type="Pfam" id="PF08590">
    <property type="entry name" value="DUF1771"/>
    <property type="match status" value="1"/>
</dbReference>
<evidence type="ECO:0000313" key="2">
    <source>
        <dbReference type="EMBL" id="KAJ6853004.1"/>
    </source>
</evidence>
<gene>
    <name evidence="2" type="ORF">M6B38_252035</name>
</gene>
<reference evidence="2" key="2">
    <citation type="submission" date="2023-04" db="EMBL/GenBank/DDBJ databases">
        <authorList>
            <person name="Bruccoleri R.E."/>
            <person name="Oakeley E.J."/>
            <person name="Faust A.-M."/>
            <person name="Dessus-Babus S."/>
            <person name="Altorfer M."/>
            <person name="Burckhardt D."/>
            <person name="Oertli M."/>
            <person name="Naumann U."/>
            <person name="Petersen F."/>
            <person name="Wong J."/>
        </authorList>
    </citation>
    <scope>NUCLEOTIDE SEQUENCE</scope>
    <source>
        <strain evidence="2">GSM-AAB239-AS_SAM_17_03QT</strain>
        <tissue evidence="2">Leaf</tissue>
    </source>
</reference>
<dbReference type="Gene3D" id="3.30.1370.110">
    <property type="match status" value="1"/>
</dbReference>
<evidence type="ECO:0000313" key="3">
    <source>
        <dbReference type="Proteomes" id="UP001140949"/>
    </source>
</evidence>
<dbReference type="InterPro" id="IPR056254">
    <property type="entry name" value="At5g58720/SDE5-like_UBA-like"/>
</dbReference>
<sequence length="485" mass="54226">MDSSCSYNSHDVESLETRALAALLDAFHPCFSLEEIASAYCRAGSDLTKAGEILCESQESVMGTAVIKQDCATNLALHEDSADCSNHFNSKGTKPKKLTASVGSISGVLGKSYSRSISSKKELLEPTKPLKWEVKGSMLNGSEVDLPKSDSVHSKQELCDMEDFLSAMLGTGFQLSRDVIREVLGDCGYDMKKGMEELLAMSAKALTNGKLIDSFTEENCTGSLPKCKSCIPEERLQRGLTEQTALEKDLSNLSRELLLSMFNAPDRSEEPRKRLEWGLNRTRVAGRVVTKPPCDIDFLPPTNIFGMMQPDVDHVADQNDNYQALRRAAKEHWEKMKEFYKAAIDAFSDGDHPKANNLLEEGRRHNQMAREAEEHSAKLILKSKNSEVQSDVPLDLHTHSAKESVDLLKQHLKMLANNVFRYLKVTVNTDMEDSTKGRRKRLVIKLLERESIKWTEEDGNPGTIVIDLMEIDPNKLSFRDDQSSF</sequence>
<dbReference type="PANTHER" id="PTHR47872">
    <property type="entry name" value="NUCLEAR RNA EXPORT FACTOR SDE5-RELATED"/>
    <property type="match status" value="1"/>
</dbReference>
<dbReference type="InterPro" id="IPR013899">
    <property type="entry name" value="DUF1771"/>
</dbReference>
<dbReference type="SMART" id="SM01162">
    <property type="entry name" value="DUF1771"/>
    <property type="match status" value="1"/>
</dbReference>
<feature type="domain" description="DUF1771" evidence="1">
    <location>
        <begin position="321"/>
        <end position="386"/>
    </location>
</feature>
<evidence type="ECO:0000259" key="1">
    <source>
        <dbReference type="SMART" id="SM01162"/>
    </source>
</evidence>
<proteinExistence type="predicted"/>
<dbReference type="EMBL" id="JANAVB010001200">
    <property type="protein sequence ID" value="KAJ6853004.1"/>
    <property type="molecule type" value="Genomic_DNA"/>
</dbReference>
<dbReference type="Pfam" id="PF24767">
    <property type="entry name" value="UBA_At5g58720"/>
    <property type="match status" value="1"/>
</dbReference>
<dbReference type="PANTHER" id="PTHR47872:SF1">
    <property type="entry name" value="NUCLEAR RNA EXPORT FACTOR SDE5-RELATED"/>
    <property type="match status" value="1"/>
</dbReference>
<dbReference type="AlphaFoldDB" id="A0AAX6IJJ1"/>
<comment type="caution">
    <text evidence="2">The sequence shown here is derived from an EMBL/GenBank/DDBJ whole genome shotgun (WGS) entry which is preliminary data.</text>
</comment>
<accession>A0AAX6IJJ1</accession>
<organism evidence="2 3">
    <name type="scientific">Iris pallida</name>
    <name type="common">Sweet iris</name>
    <dbReference type="NCBI Taxonomy" id="29817"/>
    <lineage>
        <taxon>Eukaryota</taxon>
        <taxon>Viridiplantae</taxon>
        <taxon>Streptophyta</taxon>
        <taxon>Embryophyta</taxon>
        <taxon>Tracheophyta</taxon>
        <taxon>Spermatophyta</taxon>
        <taxon>Magnoliopsida</taxon>
        <taxon>Liliopsida</taxon>
        <taxon>Asparagales</taxon>
        <taxon>Iridaceae</taxon>
        <taxon>Iridoideae</taxon>
        <taxon>Irideae</taxon>
        <taxon>Iris</taxon>
    </lineage>
</organism>